<dbReference type="InterPro" id="IPR050461">
    <property type="entry name" value="Nitroreductase_HadB/RutE"/>
</dbReference>
<proteinExistence type="inferred from homology"/>
<comment type="similarity">
    <text evidence="5">Belongs to the nitroreductase family. HadB/RutE subfamily.</text>
</comment>
<dbReference type="AlphaFoldDB" id="A0A3G9GCC7"/>
<keyword evidence="8" id="KW-1185">Reference proteome</keyword>
<reference evidence="8" key="1">
    <citation type="journal article" date="2017" name="Biotechnol. Biofuels">
        <title>Evaluation of environmental bacterial communities as a factor affecting the growth of duckweed Lemna minor.</title>
        <authorList>
            <person name="Ishizawa H."/>
            <person name="Kuroda M."/>
            <person name="Morikawa M."/>
            <person name="Ike M."/>
        </authorList>
    </citation>
    <scope>NUCLEOTIDE SEQUENCE [LARGE SCALE GENOMIC DNA]</scope>
    <source>
        <strain evidence="8">H3</strain>
    </source>
</reference>
<dbReference type="OrthoDB" id="9784375at2"/>
<dbReference type="PANTHER" id="PTHR43543">
    <property type="entry name" value="MALONIC SEMIALDEHYDE REDUCTASE RUTE-RELATED"/>
    <property type="match status" value="1"/>
</dbReference>
<evidence type="ECO:0000256" key="4">
    <source>
        <dbReference type="ARBA" id="ARBA00023002"/>
    </source>
</evidence>
<evidence type="ECO:0000313" key="7">
    <source>
        <dbReference type="EMBL" id="BBF84379.1"/>
    </source>
</evidence>
<organism evidence="7 8">
    <name type="scientific">Aquitalea magnusonii</name>
    <dbReference type="NCBI Taxonomy" id="332411"/>
    <lineage>
        <taxon>Bacteria</taxon>
        <taxon>Pseudomonadati</taxon>
        <taxon>Pseudomonadota</taxon>
        <taxon>Betaproteobacteria</taxon>
        <taxon>Neisseriales</taxon>
        <taxon>Chromobacteriaceae</taxon>
        <taxon>Aquitalea</taxon>
    </lineage>
</organism>
<evidence type="ECO:0000256" key="3">
    <source>
        <dbReference type="ARBA" id="ARBA00022857"/>
    </source>
</evidence>
<keyword evidence="5" id="KW-0520">NAD</keyword>
<evidence type="ECO:0000256" key="2">
    <source>
        <dbReference type="ARBA" id="ARBA00022643"/>
    </source>
</evidence>
<reference evidence="7 8" key="2">
    <citation type="journal article" date="2017" name="Genome Announc.">
        <title>Draft genome sequence of Aquitalea magnusonii strain H3, a plant growth-promoting bacterium of duckweed Lemna minor.</title>
        <authorList>
            <person name="Ishizawa H."/>
            <person name="Kuroda M."/>
            <person name="Ike M."/>
        </authorList>
    </citation>
    <scope>NUCLEOTIDE SEQUENCE [LARGE SCALE GENOMIC DNA]</scope>
    <source>
        <strain evidence="7 8">H3</strain>
    </source>
</reference>
<dbReference type="STRING" id="332411.VI06_12600"/>
<dbReference type="Gene3D" id="3.40.109.10">
    <property type="entry name" value="NADH Oxidase"/>
    <property type="match status" value="1"/>
</dbReference>
<dbReference type="Pfam" id="PF00881">
    <property type="entry name" value="Nitroreductase"/>
    <property type="match status" value="1"/>
</dbReference>
<reference evidence="8" key="3">
    <citation type="journal article" date="2017" name="Plant Physiol. Biochem.">
        <title>Differential oxidative and antioxidative response of duckweed Lemna minor toward plant growth promoting/inhibiting bacteria.</title>
        <authorList>
            <person name="Ishizawa H."/>
            <person name="Kuroda M."/>
            <person name="Morikawa M."/>
            <person name="Ike M."/>
        </authorList>
    </citation>
    <scope>NUCLEOTIDE SEQUENCE [LARGE SCALE GENOMIC DNA]</scope>
    <source>
        <strain evidence="8">H3</strain>
    </source>
</reference>
<dbReference type="HAMAP" id="MF_01204">
    <property type="entry name" value="Oxidoreductase_RutE_HadB"/>
    <property type="match status" value="1"/>
</dbReference>
<dbReference type="KEGG" id="amah:DLM_0726"/>
<dbReference type="RefSeq" id="WP_089082728.1">
    <property type="nucleotide sequence ID" value="NZ_AP018823.1"/>
</dbReference>
<keyword evidence="3 5" id="KW-0521">NADP</keyword>
<dbReference type="CDD" id="cd02148">
    <property type="entry name" value="RutE-like"/>
    <property type="match status" value="1"/>
</dbReference>
<protein>
    <recommendedName>
        <fullName evidence="5">Putative NADH dehydrogenase/NAD(P)H nitroreductase DLM_0726</fullName>
        <ecNumber evidence="5">1.-.-.-</ecNumber>
    </recommendedName>
</protein>
<dbReference type="EMBL" id="AP018823">
    <property type="protein sequence ID" value="BBF84379.1"/>
    <property type="molecule type" value="Genomic_DNA"/>
</dbReference>
<comment type="cofactor">
    <cofactor evidence="5">
        <name>FMN</name>
        <dbReference type="ChEBI" id="CHEBI:58210"/>
    </cofactor>
</comment>
<dbReference type="GO" id="GO:0016491">
    <property type="term" value="F:oxidoreductase activity"/>
    <property type="evidence" value="ECO:0007669"/>
    <property type="project" value="UniProtKB-UniRule"/>
</dbReference>
<keyword evidence="1 5" id="KW-0285">Flavoprotein</keyword>
<evidence type="ECO:0000313" key="8">
    <source>
        <dbReference type="Proteomes" id="UP000198290"/>
    </source>
</evidence>
<dbReference type="EC" id="1.-.-.-" evidence="5"/>
<accession>A0A3G9GCC7</accession>
<evidence type="ECO:0000256" key="1">
    <source>
        <dbReference type="ARBA" id="ARBA00022630"/>
    </source>
</evidence>
<feature type="domain" description="Nitroreductase" evidence="6">
    <location>
        <begin position="18"/>
        <end position="173"/>
    </location>
</feature>
<keyword evidence="4 5" id="KW-0560">Oxidoreductase</keyword>
<keyword evidence="2 5" id="KW-0288">FMN</keyword>
<sequence length="196" mass="21564">MSTPLPAAALAQLFHDARTHSHWQQREVSDETLQQLFELLKLCPTSANASPARFVFLKSSAAKEQLRPFLMEGNVDKTLSAPVCVIVAQDMQFYEHLPRLYPHADAKSWFEGNAAAIESTAARNSSLQGAYLIMAARSLGLDCGPMSGFDNAGVDQAFFPDGRFKSNFLINLGYGEAGKLHPRAPRFDFADVCQIL</sequence>
<evidence type="ECO:0000256" key="5">
    <source>
        <dbReference type="HAMAP-Rule" id="MF_01204"/>
    </source>
</evidence>
<dbReference type="Proteomes" id="UP000198290">
    <property type="component" value="Chromosome"/>
</dbReference>
<evidence type="ECO:0000259" key="6">
    <source>
        <dbReference type="Pfam" id="PF00881"/>
    </source>
</evidence>
<dbReference type="InterPro" id="IPR023936">
    <property type="entry name" value="RutE-like"/>
</dbReference>
<name>A0A3G9GCC7_9NEIS</name>
<dbReference type="InterPro" id="IPR000415">
    <property type="entry name" value="Nitroreductase-like"/>
</dbReference>
<gene>
    <name evidence="7" type="ORF">DLM_0726</name>
</gene>
<dbReference type="SUPFAM" id="SSF55469">
    <property type="entry name" value="FMN-dependent nitroreductase-like"/>
    <property type="match status" value="1"/>
</dbReference>
<dbReference type="PANTHER" id="PTHR43543:SF1">
    <property type="entry name" value="MALONIC SEMIALDEHYDE REDUCTASE RUTE-RELATED"/>
    <property type="match status" value="1"/>
</dbReference>
<dbReference type="InterPro" id="IPR029479">
    <property type="entry name" value="Nitroreductase"/>
</dbReference>
<dbReference type="NCBIfam" id="NF003768">
    <property type="entry name" value="PRK05365.1"/>
    <property type="match status" value="1"/>
</dbReference>